<proteinExistence type="predicted"/>
<dbReference type="Proteomes" id="UP000805193">
    <property type="component" value="Unassembled WGS sequence"/>
</dbReference>
<name>A0AC60PJQ8_IXOPE</name>
<reference evidence="1 2" key="1">
    <citation type="journal article" date="2020" name="Cell">
        <title>Large-Scale Comparative Analyses of Tick Genomes Elucidate Their Genetic Diversity and Vector Capacities.</title>
        <authorList>
            <consortium name="Tick Genome and Microbiome Consortium (TIGMIC)"/>
            <person name="Jia N."/>
            <person name="Wang J."/>
            <person name="Shi W."/>
            <person name="Du L."/>
            <person name="Sun Y."/>
            <person name="Zhan W."/>
            <person name="Jiang J.F."/>
            <person name="Wang Q."/>
            <person name="Zhang B."/>
            <person name="Ji P."/>
            <person name="Bell-Sakyi L."/>
            <person name="Cui X.M."/>
            <person name="Yuan T.T."/>
            <person name="Jiang B.G."/>
            <person name="Yang W.F."/>
            <person name="Lam T.T."/>
            <person name="Chang Q.C."/>
            <person name="Ding S.J."/>
            <person name="Wang X.J."/>
            <person name="Zhu J.G."/>
            <person name="Ruan X.D."/>
            <person name="Zhao L."/>
            <person name="Wei J.T."/>
            <person name="Ye R.Z."/>
            <person name="Que T.C."/>
            <person name="Du C.H."/>
            <person name="Zhou Y.H."/>
            <person name="Cheng J.X."/>
            <person name="Dai P.F."/>
            <person name="Guo W.B."/>
            <person name="Han X.H."/>
            <person name="Huang E.J."/>
            <person name="Li L.F."/>
            <person name="Wei W."/>
            <person name="Gao Y.C."/>
            <person name="Liu J.Z."/>
            <person name="Shao H.Z."/>
            <person name="Wang X."/>
            <person name="Wang C.C."/>
            <person name="Yang T.C."/>
            <person name="Huo Q.B."/>
            <person name="Li W."/>
            <person name="Chen H.Y."/>
            <person name="Chen S.E."/>
            <person name="Zhou L.G."/>
            <person name="Ni X.B."/>
            <person name="Tian J.H."/>
            <person name="Sheng Y."/>
            <person name="Liu T."/>
            <person name="Pan Y.S."/>
            <person name="Xia L.Y."/>
            <person name="Li J."/>
            <person name="Zhao F."/>
            <person name="Cao W.C."/>
        </authorList>
    </citation>
    <scope>NUCLEOTIDE SEQUENCE [LARGE SCALE GENOMIC DNA]</scope>
    <source>
        <strain evidence="1">Iper-2018</strain>
    </source>
</reference>
<accession>A0AC60PJQ8</accession>
<organism evidence="1 2">
    <name type="scientific">Ixodes persulcatus</name>
    <name type="common">Taiga tick</name>
    <dbReference type="NCBI Taxonomy" id="34615"/>
    <lineage>
        <taxon>Eukaryota</taxon>
        <taxon>Metazoa</taxon>
        <taxon>Ecdysozoa</taxon>
        <taxon>Arthropoda</taxon>
        <taxon>Chelicerata</taxon>
        <taxon>Arachnida</taxon>
        <taxon>Acari</taxon>
        <taxon>Parasitiformes</taxon>
        <taxon>Ixodida</taxon>
        <taxon>Ixodoidea</taxon>
        <taxon>Ixodidae</taxon>
        <taxon>Ixodinae</taxon>
        <taxon>Ixodes</taxon>
    </lineage>
</organism>
<gene>
    <name evidence="1" type="ORF">HPB47_002972</name>
</gene>
<keyword evidence="2" id="KW-1185">Reference proteome</keyword>
<sequence>MSRWSVPITDKERIEYLLQGIRDDQIATSIAVLPTPNSERLPQHRVQSGRNDRPFPSGPHTHIPKASPGRTFLFYPPHTTAEPLQTKHEPDEDAPLLSELNNAACCQEPTNSKESAITIRPRPRCLLGQQRARLYSALKKCIALMHH</sequence>
<evidence type="ECO:0000313" key="2">
    <source>
        <dbReference type="Proteomes" id="UP000805193"/>
    </source>
</evidence>
<dbReference type="EMBL" id="JABSTQ010010416">
    <property type="protein sequence ID" value="KAG0421126.1"/>
    <property type="molecule type" value="Genomic_DNA"/>
</dbReference>
<protein>
    <submittedName>
        <fullName evidence="1">Uncharacterized protein</fullName>
    </submittedName>
</protein>
<evidence type="ECO:0000313" key="1">
    <source>
        <dbReference type="EMBL" id="KAG0421126.1"/>
    </source>
</evidence>
<comment type="caution">
    <text evidence="1">The sequence shown here is derived from an EMBL/GenBank/DDBJ whole genome shotgun (WGS) entry which is preliminary data.</text>
</comment>